<dbReference type="Pfam" id="PF07921">
    <property type="entry name" value="Fibritin_C"/>
    <property type="match status" value="1"/>
</dbReference>
<sequence length="625" mass="67163">MNSINKLPFIDGIPQEGQSRLSWIKDGELLEGAKTRFGSEGNLNKVDKELQENITVICGIIDDIGALYSLHTEDIEKIKAILADVGNADLITQVNKNSDDIKTIDTIINTLNNEVQETTTNLTSLSDLVGSRNPLEDGTMSVFENLHFIKTVVGNEAEFDINGNSAPNNPESGLISRISAVLAQAVQNRDKIQQIEESLDSANFDELETKVLNIRTELGSSPGSTTVYERLDRIESNEVDTDARLDKIELSIGGPGKIIDAVDTNSRDILTLSNHISGANGVDAKIEALNTAVFVQGTGIADRVDAIDLKVTNLDKAVNDPTTGLVQANIFLRDTIGVDNANSTSVLGRLNILEDNSSGTASAVQDLQLVVGNTTTGLVADSSKHDKSLYGDSTATDPVDKAGVVSATKGVYTGLNDANVAIKGLYDRMKYNGLKYSSLSDATVDANDITISSMLNMTLAKSVKSPNGIANISQQNDFADAIKSDVVLVNIGTWDYAFNTPLGSKADASSEYSGSVSFYNEVFKLFDKILTATSKTRVFVTNGYRSTLFTDGVKYPEANTESHTLDDYSIAISEVAKMFGIPVIDTNNEFGLYHKNSALFLTASGFTNAGSQRFVNLVVGQINSK</sequence>
<evidence type="ECO:0000313" key="3">
    <source>
        <dbReference type="Proteomes" id="UP000287416"/>
    </source>
</evidence>
<dbReference type="SUPFAM" id="SSF58046">
    <property type="entry name" value="Fibritin"/>
    <property type="match status" value="1"/>
</dbReference>
<dbReference type="Gene3D" id="3.40.50.1110">
    <property type="entry name" value="SGNH hydrolase"/>
    <property type="match status" value="1"/>
</dbReference>
<name>A0A3Q9R6U9_9CAUD</name>
<accession>A0A3Q9R6U9</accession>
<proteinExistence type="predicted"/>
<evidence type="ECO:0000313" key="2">
    <source>
        <dbReference type="EMBL" id="AZU98533.1"/>
    </source>
</evidence>
<organism evidence="2 3">
    <name type="scientific">Acinetobacter phage AbTZA1</name>
    <dbReference type="NCBI Taxonomy" id="2500827"/>
    <lineage>
        <taxon>Viruses</taxon>
        <taxon>Duplodnaviria</taxon>
        <taxon>Heunggongvirae</taxon>
        <taxon>Uroviricota</taxon>
        <taxon>Caudoviricetes</taxon>
        <taxon>Pantevenvirales</taxon>
        <taxon>Straboviridae</taxon>
        <taxon>Twarogvirinae</taxon>
        <taxon>Hadassahvirus</taxon>
        <taxon>Hadassahvirus azbtza1</taxon>
    </lineage>
</organism>
<dbReference type="Gene3D" id="1.20.5.320">
    <property type="entry name" value="6-Phosphogluconate Dehydrogenase, domain 3"/>
    <property type="match status" value="2"/>
</dbReference>
<dbReference type="KEGG" id="vg:55811543"/>
<protein>
    <recommendedName>
        <fullName evidence="1">Fibritin C-terminal domain-containing protein</fullName>
    </recommendedName>
</protein>
<dbReference type="Proteomes" id="UP000287416">
    <property type="component" value="Segment"/>
</dbReference>
<dbReference type="EMBL" id="MK278860">
    <property type="protein sequence ID" value="AZU98533.1"/>
    <property type="molecule type" value="Genomic_DNA"/>
</dbReference>
<dbReference type="SUPFAM" id="SSF52266">
    <property type="entry name" value="SGNH hydrolase"/>
    <property type="match status" value="1"/>
</dbReference>
<reference evidence="2 3" key="1">
    <citation type="submission" date="2018-12" db="EMBL/GenBank/DDBJ databases">
        <title>Successful treatment of antibiotic resistant microbial bone infection with bacteriophages.</title>
        <authorList>
            <person name="Nir-Paz R."/>
            <person name="Gelman D."/>
            <person name="Khouri A."/>
            <person name="Sisson B.M."/>
            <person name="Fackler J."/>
            <person name="Oren S.A."/>
            <person name="Khalifa L."/>
            <person name="Rimon A."/>
            <person name="Glazer S.C."/>
            <person name="Moses A.E."/>
            <person name="Yoram W."/>
            <person name="Schooley R.T."/>
            <person name="Hazan R."/>
        </authorList>
    </citation>
    <scope>NUCLEOTIDE SEQUENCE [LARGE SCALE GENOMIC DNA]</scope>
</reference>
<dbReference type="GeneID" id="55811543"/>
<dbReference type="InterPro" id="IPR012473">
    <property type="entry name" value="Fibritin_C"/>
</dbReference>
<dbReference type="InterPro" id="IPR036514">
    <property type="entry name" value="SGNH_hydro_sf"/>
</dbReference>
<keyword evidence="3" id="KW-1185">Reference proteome</keyword>
<feature type="domain" description="Fibritin C-terminal" evidence="1">
    <location>
        <begin position="361"/>
        <end position="416"/>
    </location>
</feature>
<evidence type="ECO:0000259" key="1">
    <source>
        <dbReference type="Pfam" id="PF07921"/>
    </source>
</evidence>
<dbReference type="RefSeq" id="YP_009882247.1">
    <property type="nucleotide sequence ID" value="NC_049445.1"/>
</dbReference>